<keyword evidence="13" id="KW-1185">Reference proteome</keyword>
<feature type="transmembrane region" description="Helical" evidence="11">
    <location>
        <begin position="578"/>
        <end position="602"/>
    </location>
</feature>
<sequence length="934" mass="101142">MVPTTTNGSATEVNPRASEPIFRLRRWIHVLPFLPSGTSTYLSALTVLALLHAVGLLLFTRGFLLTRQALPDINDCNPIAASGNLDPACSLEPTHQKLVFLVVDALRADFVLPVEAERANPFYSNHIPLPSRLAQSAPAHSFLAHFIADAPTTTLQRLKGMATGSLPTFIDAGSNFAGEQVTEDNWLGQAKRAGKRIALIGDETWLNVFPRQSGVWHDGLVWPYDSFDVEDLDTVDRGVRTHVLELLEPARQREWDILIAHGLGLDHAGHRFGAEHRETTRKLGETNQLLEDIVERLEDDTLLVVVGDHGMTDRGDHGGDSREEVDAALWVYSKRPLVDASWFRHALDSERHPIAPLVRAASGASDFGDRFALDWLDKGLHRVTRSVSQIDLVPTLSLLLGLPVPFGSLGVPIPELFFRPSTLPVAPQSDTKPKRNFFGFRSGQPEQRDHETLTPLQTLLQATLLASSELSHYLMTYTSRPAGKDLLPSMAELSFTLELAKTAYKGAHAPGHVRSDMELRALEKFWAFERRAREKARVIWARFDPVLMGAGLVIWAGSLVVAYRLYSAASRGPGARFLVGRAVEGALIALCAGGLLSFAGAFRGRPSTLGAAFISALGAELAVLTTGLAVPRARSFPTPGALLPVLPLAAHAAVFGSNSMTVFEDSAVLYLLATLLLFSLVRGFAAPEARLRWRLVAFSTTAVVAVRLMAVSTICREEQIPHCRPTFYLAPGSTASLAVFALSVVAALIVPSGLRASLATSKSDEGLAPVFIGVGIRALLLSASAYWAIDLALAATSFSPAGAALANIAKTGVARVVFIGATLGGSLIWHFLPLCIRIHRDQIRNAAGEPIRTQIQVIGFANALGSTYLLYFATVYVALFVVSPPPAQVSLTLHLVVIQCLLEIFDSERDVRHLETAMTSTVSLEAFLHDSNQG</sequence>
<feature type="transmembrane region" description="Helical" evidence="11">
    <location>
        <begin position="734"/>
        <end position="754"/>
    </location>
</feature>
<evidence type="ECO:0000256" key="5">
    <source>
        <dbReference type="ARBA" id="ARBA00022679"/>
    </source>
</evidence>
<comment type="caution">
    <text evidence="12">The sequence shown here is derived from an EMBL/GenBank/DDBJ whole genome shotgun (WGS) entry which is preliminary data.</text>
</comment>
<evidence type="ECO:0000256" key="4">
    <source>
        <dbReference type="ARBA" id="ARBA00022502"/>
    </source>
</evidence>
<dbReference type="SUPFAM" id="SSF53649">
    <property type="entry name" value="Alkaline phosphatase-like"/>
    <property type="match status" value="1"/>
</dbReference>
<keyword evidence="4" id="KW-0337">GPI-anchor biosynthesis</keyword>
<accession>A0A2S5AZE4</accession>
<evidence type="ECO:0000313" key="13">
    <source>
        <dbReference type="Proteomes" id="UP000237144"/>
    </source>
</evidence>
<feature type="transmembrane region" description="Helical" evidence="11">
    <location>
        <begin position="667"/>
        <end position="686"/>
    </location>
</feature>
<dbReference type="GO" id="GO:0006506">
    <property type="term" value="P:GPI anchor biosynthetic process"/>
    <property type="evidence" value="ECO:0007669"/>
    <property type="project" value="UniProtKB-UniPathway"/>
</dbReference>
<dbReference type="PANTHER" id="PTHR23071:SF1">
    <property type="entry name" value="GPI ETHANOLAMINE PHOSPHATE TRANSFERASE 3"/>
    <property type="match status" value="1"/>
</dbReference>
<feature type="transmembrane region" description="Helical" evidence="11">
    <location>
        <begin position="766"/>
        <end position="789"/>
    </location>
</feature>
<evidence type="ECO:0000256" key="7">
    <source>
        <dbReference type="ARBA" id="ARBA00022824"/>
    </source>
</evidence>
<gene>
    <name evidence="12" type="ORF">BMF94_7113</name>
</gene>
<evidence type="ECO:0000256" key="9">
    <source>
        <dbReference type="ARBA" id="ARBA00023136"/>
    </source>
</evidence>
<feature type="transmembrane region" description="Helical" evidence="11">
    <location>
        <begin position="546"/>
        <end position="566"/>
    </location>
</feature>
<evidence type="ECO:0000256" key="6">
    <source>
        <dbReference type="ARBA" id="ARBA00022692"/>
    </source>
</evidence>
<dbReference type="STRING" id="741276.A0A2S5AZE4"/>
<keyword evidence="6 11" id="KW-0812">Transmembrane</keyword>
<dbReference type="CDD" id="cd16023">
    <property type="entry name" value="GPI_EPT_3"/>
    <property type="match status" value="1"/>
</dbReference>
<comment type="pathway">
    <text evidence="2">Glycolipid biosynthesis; glycosylphosphatidylinositol-anchor biosynthesis.</text>
</comment>
<evidence type="ECO:0000313" key="12">
    <source>
        <dbReference type="EMBL" id="POY69885.1"/>
    </source>
</evidence>
<evidence type="ECO:0000256" key="3">
    <source>
        <dbReference type="ARBA" id="ARBA00008695"/>
    </source>
</evidence>
<dbReference type="UniPathway" id="UPA00196"/>
<keyword evidence="9 11" id="KW-0472">Membrane</keyword>
<evidence type="ECO:0000256" key="11">
    <source>
        <dbReference type="SAM" id="Phobius"/>
    </source>
</evidence>
<feature type="transmembrane region" description="Helical" evidence="11">
    <location>
        <begin position="693"/>
        <end position="714"/>
    </location>
</feature>
<feature type="transmembrane region" description="Helical" evidence="11">
    <location>
        <begin position="816"/>
        <end position="836"/>
    </location>
</feature>
<feature type="transmembrane region" description="Helical" evidence="11">
    <location>
        <begin position="608"/>
        <end position="630"/>
    </location>
</feature>
<dbReference type="InterPro" id="IPR002591">
    <property type="entry name" value="Phosphodiest/P_Trfase"/>
</dbReference>
<dbReference type="PANTHER" id="PTHR23071">
    <property type="entry name" value="PHOSPHATIDYLINOSITOL GLYCAN"/>
    <property type="match status" value="1"/>
</dbReference>
<comment type="similarity">
    <text evidence="3">Belongs to the PIGG/PIGN/PIGO family. PIGO subfamily.</text>
</comment>
<proteinExistence type="inferred from homology"/>
<evidence type="ECO:0000256" key="1">
    <source>
        <dbReference type="ARBA" id="ARBA00004477"/>
    </source>
</evidence>
<reference evidence="12 13" key="1">
    <citation type="journal article" date="2018" name="Front. Microbiol.">
        <title>Prospects for Fungal Bioremediation of Acidic Radioactive Waste Sites: Characterization and Genome Sequence of Rhodotorula taiwanensis MD1149.</title>
        <authorList>
            <person name="Tkavc R."/>
            <person name="Matrosova V.Y."/>
            <person name="Grichenko O.E."/>
            <person name="Gostincar C."/>
            <person name="Volpe R.P."/>
            <person name="Klimenkova P."/>
            <person name="Gaidamakova E.K."/>
            <person name="Zhou C.E."/>
            <person name="Stewart B.J."/>
            <person name="Lyman M.G."/>
            <person name="Malfatti S.A."/>
            <person name="Rubinfeld B."/>
            <person name="Courtot M."/>
            <person name="Singh J."/>
            <person name="Dalgard C.L."/>
            <person name="Hamilton T."/>
            <person name="Frey K.G."/>
            <person name="Gunde-Cimerman N."/>
            <person name="Dugan L."/>
            <person name="Daly M.J."/>
        </authorList>
    </citation>
    <scope>NUCLEOTIDE SEQUENCE [LARGE SCALE GENOMIC DNA]</scope>
    <source>
        <strain evidence="12 13">MD1149</strain>
    </source>
</reference>
<dbReference type="AlphaFoldDB" id="A0A2S5AZE4"/>
<evidence type="ECO:0000256" key="10">
    <source>
        <dbReference type="ARBA" id="ARBA00023180"/>
    </source>
</evidence>
<feature type="transmembrane region" description="Helical" evidence="11">
    <location>
        <begin position="41"/>
        <end position="59"/>
    </location>
</feature>
<dbReference type="Gene3D" id="3.40.720.10">
    <property type="entry name" value="Alkaline Phosphatase, subunit A"/>
    <property type="match status" value="1"/>
</dbReference>
<dbReference type="InterPro" id="IPR037675">
    <property type="entry name" value="PIG-O_N"/>
</dbReference>
<dbReference type="GO" id="GO:0051377">
    <property type="term" value="F:mannose-ethanolamine phosphotransferase activity"/>
    <property type="evidence" value="ECO:0007669"/>
    <property type="project" value="InterPro"/>
</dbReference>
<keyword evidence="8 11" id="KW-1133">Transmembrane helix</keyword>
<dbReference type="EMBL" id="PJQD01000180">
    <property type="protein sequence ID" value="POY69885.1"/>
    <property type="molecule type" value="Genomic_DNA"/>
</dbReference>
<dbReference type="OrthoDB" id="272139at2759"/>
<keyword evidence="10" id="KW-0325">Glycoprotein</keyword>
<organism evidence="12 13">
    <name type="scientific">Rhodotorula taiwanensis</name>
    <dbReference type="NCBI Taxonomy" id="741276"/>
    <lineage>
        <taxon>Eukaryota</taxon>
        <taxon>Fungi</taxon>
        <taxon>Dikarya</taxon>
        <taxon>Basidiomycota</taxon>
        <taxon>Pucciniomycotina</taxon>
        <taxon>Microbotryomycetes</taxon>
        <taxon>Sporidiobolales</taxon>
        <taxon>Sporidiobolaceae</taxon>
        <taxon>Rhodotorula</taxon>
    </lineage>
</organism>
<dbReference type="Pfam" id="PF01663">
    <property type="entry name" value="Phosphodiest"/>
    <property type="match status" value="1"/>
</dbReference>
<dbReference type="Proteomes" id="UP000237144">
    <property type="component" value="Unassembled WGS sequence"/>
</dbReference>
<keyword evidence="5" id="KW-0808">Transferase</keyword>
<dbReference type="GO" id="GO:0005789">
    <property type="term" value="C:endoplasmic reticulum membrane"/>
    <property type="evidence" value="ECO:0007669"/>
    <property type="project" value="UniProtKB-SubCell"/>
</dbReference>
<dbReference type="InterPro" id="IPR017850">
    <property type="entry name" value="Alkaline_phosphatase_core_sf"/>
</dbReference>
<feature type="transmembrane region" description="Helical" evidence="11">
    <location>
        <begin position="857"/>
        <end position="881"/>
    </location>
</feature>
<feature type="non-terminal residue" evidence="12">
    <location>
        <position position="934"/>
    </location>
</feature>
<dbReference type="InterPro" id="IPR039524">
    <property type="entry name" value="PIGO/GPI13"/>
</dbReference>
<protein>
    <submittedName>
        <fullName evidence="12">Uncharacterized protein</fullName>
    </submittedName>
</protein>
<name>A0A2S5AZE4_9BASI</name>
<comment type="subcellular location">
    <subcellularLocation>
        <location evidence="1">Endoplasmic reticulum membrane</location>
        <topology evidence="1">Multi-pass membrane protein</topology>
    </subcellularLocation>
</comment>
<keyword evidence="7" id="KW-0256">Endoplasmic reticulum</keyword>
<evidence type="ECO:0000256" key="8">
    <source>
        <dbReference type="ARBA" id="ARBA00022989"/>
    </source>
</evidence>
<evidence type="ECO:0000256" key="2">
    <source>
        <dbReference type="ARBA" id="ARBA00004687"/>
    </source>
</evidence>